<gene>
    <name evidence="1" type="ORF">SL2_229</name>
</gene>
<dbReference type="Proteomes" id="UP000242032">
    <property type="component" value="Segment"/>
</dbReference>
<accession>A0A2D1GR41</accession>
<protein>
    <submittedName>
        <fullName evidence="1">Uncharacterized protein</fullName>
    </submittedName>
</protein>
<proteinExistence type="predicted"/>
<evidence type="ECO:0000313" key="1">
    <source>
        <dbReference type="EMBL" id="ATN94806.1"/>
    </source>
</evidence>
<dbReference type="EMBL" id="MF805716">
    <property type="protein sequence ID" value="ATN94806.1"/>
    <property type="molecule type" value="Genomic_DNA"/>
</dbReference>
<name>A0A2D1GR41_9CAUD</name>
<evidence type="ECO:0000313" key="2">
    <source>
        <dbReference type="Proteomes" id="UP000242032"/>
    </source>
</evidence>
<organism evidence="1 2">
    <name type="scientific">Pseudomonas phage SL2</name>
    <dbReference type="NCBI Taxonomy" id="2041345"/>
    <lineage>
        <taxon>Viruses</taxon>
        <taxon>Duplodnaviria</taxon>
        <taxon>Heunggongvirae</taxon>
        <taxon>Uroviricota</taxon>
        <taxon>Caudoviricetes</taxon>
        <taxon>Chimalliviridae</taxon>
        <taxon>Phikzvirus</taxon>
        <taxon>Phikzvirus SL2</taxon>
    </lineage>
</organism>
<sequence length="91" mass="10478">MGEYTQNGIRHFRPDDTEDTFYILGDCYVANTIADIIEMATKKWGDGITLDMINISTEYIHTSCLGYDEYDPSDYSNYLCISRVRETSLVK</sequence>
<keyword evidence="2" id="KW-1185">Reference proteome</keyword>
<reference evidence="1 2" key="1">
    <citation type="journal article" date="2017" name="Viruses">
        <title>Differential Effect of Newly Isolated Phages Belonging to PB1-Like, phiKZ-Like and LUZ24-Like Viruses against Multi-Drug Resistant Pseudomonas aeruginosa under Varying Growth Conditions.</title>
        <authorList>
            <person name="Latz S."/>
            <person name="Kruttgen A."/>
            <person name="Hafner H."/>
            <person name="Buhl E.M."/>
            <person name="Ritter K."/>
            <person name="Horz H.P."/>
        </authorList>
    </citation>
    <scope>NUCLEOTIDE SEQUENCE [LARGE SCALE GENOMIC DNA]</scope>
</reference>